<feature type="non-terminal residue" evidence="4">
    <location>
        <position position="193"/>
    </location>
</feature>
<evidence type="ECO:0000313" key="5">
    <source>
        <dbReference type="Proteomes" id="UP000030108"/>
    </source>
</evidence>
<evidence type="ECO:0000313" key="4">
    <source>
        <dbReference type="EMBL" id="EUC55930.1"/>
    </source>
</evidence>
<feature type="compositionally biased region" description="Basic and acidic residues" evidence="2">
    <location>
        <begin position="124"/>
        <end position="138"/>
    </location>
</feature>
<gene>
    <name evidence="4" type="ORF">RSOL_144410</name>
</gene>
<comment type="similarity">
    <text evidence="1">Belongs to the ATG16 family.</text>
</comment>
<sequence>MSPKKVKTPKPQPGDEPTETTSVPTQPPGETPAPIIGDVDVHMDAGESVPSGTNPEDEIARLRAEITHLTTERDMARLLASSMQERLADVKEALNEQKERVAELKDDNSRYRRKYNEAEANAKSWREKAEAAEDRYNTLDEDFSNLEEDFNRYQADNPERRERSPPRTTESEQFERDACALYEEDETDHRTNV</sequence>
<dbReference type="AlphaFoldDB" id="X8J1R6"/>
<reference evidence="5" key="1">
    <citation type="journal article" date="2014" name="Genome Announc.">
        <title>Draft genome sequence of the plant-pathogenic soil fungus Rhizoctonia solani anastomosis group 3 strain Rhs1AP.</title>
        <authorList>
            <person name="Cubeta M.A."/>
            <person name="Thomas E."/>
            <person name="Dean R.A."/>
            <person name="Jabaji S."/>
            <person name="Neate S.M."/>
            <person name="Tavantzis S."/>
            <person name="Toda T."/>
            <person name="Vilgalys R."/>
            <person name="Bharathan N."/>
            <person name="Fedorova-Abrams N."/>
            <person name="Pakala S.B."/>
            <person name="Pakala S.M."/>
            <person name="Zafar N."/>
            <person name="Joardar V."/>
            <person name="Losada L."/>
            <person name="Nierman W.C."/>
        </authorList>
    </citation>
    <scope>NUCLEOTIDE SEQUENCE [LARGE SCALE GENOMIC DNA]</scope>
    <source>
        <strain evidence="5">AG-3</strain>
    </source>
</reference>
<feature type="domain" description="Autophagy-related protein 16" evidence="3">
    <location>
        <begin position="14"/>
        <end position="158"/>
    </location>
</feature>
<evidence type="ECO:0000256" key="2">
    <source>
        <dbReference type="SAM" id="MobiDB-lite"/>
    </source>
</evidence>
<feature type="region of interest" description="Disordered" evidence="2">
    <location>
        <begin position="115"/>
        <end position="193"/>
    </location>
</feature>
<feature type="compositionally biased region" description="Acidic residues" evidence="2">
    <location>
        <begin position="139"/>
        <end position="148"/>
    </location>
</feature>
<dbReference type="EMBL" id="JATN01000322">
    <property type="protein sequence ID" value="EUC55930.1"/>
    <property type="molecule type" value="Genomic_DNA"/>
</dbReference>
<dbReference type="Pfam" id="PF08614">
    <property type="entry name" value="ATG16"/>
    <property type="match status" value="1"/>
</dbReference>
<feature type="compositionally biased region" description="Basic and acidic residues" evidence="2">
    <location>
        <begin position="157"/>
        <end position="178"/>
    </location>
</feature>
<proteinExistence type="inferred from homology"/>
<evidence type="ECO:0000256" key="1">
    <source>
        <dbReference type="ARBA" id="ARBA00005331"/>
    </source>
</evidence>
<dbReference type="InterPro" id="IPR013923">
    <property type="entry name" value="Autophagy-rel_prot_16_dom"/>
</dbReference>
<dbReference type="Gene3D" id="1.20.5.1700">
    <property type="match status" value="1"/>
</dbReference>
<accession>X8J1R6</accession>
<dbReference type="Proteomes" id="UP000030108">
    <property type="component" value="Unassembled WGS sequence"/>
</dbReference>
<organism evidence="4 5">
    <name type="scientific">Rhizoctonia solani AG-3 Rhs1AP</name>
    <dbReference type="NCBI Taxonomy" id="1086054"/>
    <lineage>
        <taxon>Eukaryota</taxon>
        <taxon>Fungi</taxon>
        <taxon>Dikarya</taxon>
        <taxon>Basidiomycota</taxon>
        <taxon>Agaricomycotina</taxon>
        <taxon>Agaricomycetes</taxon>
        <taxon>Cantharellales</taxon>
        <taxon>Ceratobasidiaceae</taxon>
        <taxon>Rhizoctonia</taxon>
    </lineage>
</organism>
<name>X8J1R6_9AGAM</name>
<comment type="caution">
    <text evidence="4">The sequence shown here is derived from an EMBL/GenBank/DDBJ whole genome shotgun (WGS) entry which is preliminary data.</text>
</comment>
<protein>
    <recommendedName>
        <fullName evidence="3">Autophagy-related protein 16 domain-containing protein</fullName>
    </recommendedName>
</protein>
<feature type="region of interest" description="Disordered" evidence="2">
    <location>
        <begin position="1"/>
        <end position="58"/>
    </location>
</feature>
<evidence type="ECO:0000259" key="3">
    <source>
        <dbReference type="Pfam" id="PF08614"/>
    </source>
</evidence>